<evidence type="ECO:0000256" key="7">
    <source>
        <dbReference type="SAM" id="Phobius"/>
    </source>
</evidence>
<dbReference type="SUPFAM" id="SSF144091">
    <property type="entry name" value="Rhomboid-like"/>
    <property type="match status" value="1"/>
</dbReference>
<dbReference type="Proteomes" id="UP000326336">
    <property type="component" value="Unassembled WGS sequence"/>
</dbReference>
<feature type="transmembrane region" description="Helical" evidence="7">
    <location>
        <begin position="123"/>
        <end position="141"/>
    </location>
</feature>
<evidence type="ECO:0000256" key="4">
    <source>
        <dbReference type="ARBA" id="ARBA00022801"/>
    </source>
</evidence>
<keyword evidence="6 7" id="KW-0472">Membrane</keyword>
<sequence length="297" mass="32556">MLLAVAARRRQPRSRRRTTLACNVGNAFRYSAGMPYNLFPGSPNLRSLLSRHAIRSQWRSNGPVVVSAIIVICTAIWVVELLLSLVWPAGLEALVGFGRIAPLTALQRPWTFITSMFLHQPRTLLHILFNMLTLWSVGPVLERLMGHWPFLILYMLSGIGGGAGMMVWAALAPGYQGWLTAAYGASGALFGLFAAMMVVFRRTGQEMTSMFIWMAINFAMPLIVPGIAWQAHVGGFVVGGLLTLLLTQAPRLRRRTGSVRPRADLLTRTLAWGAVLLAVMIAVMLACEVANPIGLFS</sequence>
<dbReference type="InterPro" id="IPR035952">
    <property type="entry name" value="Rhomboid-like_sf"/>
</dbReference>
<dbReference type="InterPro" id="IPR050925">
    <property type="entry name" value="Rhomboid_protease_S54"/>
</dbReference>
<keyword evidence="10" id="KW-1185">Reference proteome</keyword>
<keyword evidence="3 7" id="KW-0812">Transmembrane</keyword>
<evidence type="ECO:0000256" key="2">
    <source>
        <dbReference type="ARBA" id="ARBA00009045"/>
    </source>
</evidence>
<feature type="transmembrane region" description="Helical" evidence="7">
    <location>
        <begin position="270"/>
        <end position="293"/>
    </location>
</feature>
<feature type="transmembrane region" description="Helical" evidence="7">
    <location>
        <begin position="207"/>
        <end position="224"/>
    </location>
</feature>
<evidence type="ECO:0000256" key="1">
    <source>
        <dbReference type="ARBA" id="ARBA00004141"/>
    </source>
</evidence>
<feature type="transmembrane region" description="Helical" evidence="7">
    <location>
        <begin position="177"/>
        <end position="200"/>
    </location>
</feature>
<evidence type="ECO:0000259" key="8">
    <source>
        <dbReference type="Pfam" id="PF01694"/>
    </source>
</evidence>
<name>A0A5N5RME8_9BIFI</name>
<comment type="similarity">
    <text evidence="2">Belongs to the peptidase S54 family.</text>
</comment>
<dbReference type="InterPro" id="IPR022764">
    <property type="entry name" value="Peptidase_S54_rhomboid_dom"/>
</dbReference>
<accession>A0A5N5RME8</accession>
<keyword evidence="4" id="KW-0378">Hydrolase</keyword>
<dbReference type="Gene3D" id="1.20.1540.10">
    <property type="entry name" value="Rhomboid-like"/>
    <property type="match status" value="1"/>
</dbReference>
<dbReference type="EMBL" id="RQSP01000002">
    <property type="protein sequence ID" value="KAB5608516.1"/>
    <property type="molecule type" value="Genomic_DNA"/>
</dbReference>
<dbReference type="PANTHER" id="PTHR43731:SF14">
    <property type="entry name" value="PRESENILIN-ASSOCIATED RHOMBOID-LIKE PROTEIN, MITOCHONDRIAL"/>
    <property type="match status" value="1"/>
</dbReference>
<comment type="subcellular location">
    <subcellularLocation>
        <location evidence="1">Membrane</location>
        <topology evidence="1">Multi-pass membrane protein</topology>
    </subcellularLocation>
</comment>
<reference evidence="9 10" key="1">
    <citation type="journal article" date="2019" name="Int. J. Syst. Evol. Microbiol.">
        <title>Bifidobacterium jacchi sp. nov., isolated from the faeces of a baby common marmoset (Callithrix jacchus).</title>
        <authorList>
            <person name="Modesto M."/>
            <person name="Watanabe K."/>
            <person name="Arita M."/>
            <person name="Satti M."/>
            <person name="Oki K."/>
            <person name="Sciavilla P."/>
            <person name="Patavino C."/>
            <person name="Camma C."/>
            <person name="Michelini S."/>
            <person name="Sgorbati B."/>
            <person name="Mattarelli P."/>
        </authorList>
    </citation>
    <scope>NUCLEOTIDE SEQUENCE [LARGE SCALE GENOMIC DNA]</scope>
    <source>
        <strain evidence="9 10">MRM 9.3</strain>
    </source>
</reference>
<dbReference type="GO" id="GO:0006508">
    <property type="term" value="P:proteolysis"/>
    <property type="evidence" value="ECO:0007669"/>
    <property type="project" value="UniProtKB-KW"/>
</dbReference>
<feature type="transmembrane region" description="Helical" evidence="7">
    <location>
        <begin position="230"/>
        <end position="249"/>
    </location>
</feature>
<dbReference type="PANTHER" id="PTHR43731">
    <property type="entry name" value="RHOMBOID PROTEASE"/>
    <property type="match status" value="1"/>
</dbReference>
<keyword evidence="5 7" id="KW-1133">Transmembrane helix</keyword>
<dbReference type="GO" id="GO:0016020">
    <property type="term" value="C:membrane"/>
    <property type="evidence" value="ECO:0007669"/>
    <property type="project" value="UniProtKB-SubCell"/>
</dbReference>
<organism evidence="9 10">
    <name type="scientific">Bifidobacterium jacchi</name>
    <dbReference type="NCBI Taxonomy" id="2490545"/>
    <lineage>
        <taxon>Bacteria</taxon>
        <taxon>Bacillati</taxon>
        <taxon>Actinomycetota</taxon>
        <taxon>Actinomycetes</taxon>
        <taxon>Bifidobacteriales</taxon>
        <taxon>Bifidobacteriaceae</taxon>
        <taxon>Bifidobacterium</taxon>
    </lineage>
</organism>
<feature type="transmembrane region" description="Helical" evidence="7">
    <location>
        <begin position="148"/>
        <end position="171"/>
    </location>
</feature>
<keyword evidence="9" id="KW-0645">Protease</keyword>
<dbReference type="AlphaFoldDB" id="A0A5N5RME8"/>
<evidence type="ECO:0000313" key="10">
    <source>
        <dbReference type="Proteomes" id="UP000326336"/>
    </source>
</evidence>
<comment type="caution">
    <text evidence="9">The sequence shown here is derived from an EMBL/GenBank/DDBJ whole genome shotgun (WGS) entry which is preliminary data.</text>
</comment>
<dbReference type="OrthoDB" id="9807874at2"/>
<protein>
    <submittedName>
        <fullName evidence="9">Rhomboid family intramembrane serine protease</fullName>
    </submittedName>
</protein>
<feature type="domain" description="Peptidase S54 rhomboid" evidence="8">
    <location>
        <begin position="108"/>
        <end position="247"/>
    </location>
</feature>
<dbReference type="Pfam" id="PF01694">
    <property type="entry name" value="Rhomboid"/>
    <property type="match status" value="1"/>
</dbReference>
<evidence type="ECO:0000256" key="5">
    <source>
        <dbReference type="ARBA" id="ARBA00022989"/>
    </source>
</evidence>
<evidence type="ECO:0000313" key="9">
    <source>
        <dbReference type="EMBL" id="KAB5608516.1"/>
    </source>
</evidence>
<dbReference type="GO" id="GO:0004252">
    <property type="term" value="F:serine-type endopeptidase activity"/>
    <property type="evidence" value="ECO:0007669"/>
    <property type="project" value="InterPro"/>
</dbReference>
<evidence type="ECO:0000256" key="3">
    <source>
        <dbReference type="ARBA" id="ARBA00022692"/>
    </source>
</evidence>
<proteinExistence type="inferred from homology"/>
<gene>
    <name evidence="9" type="ORF">EHS19_00720</name>
</gene>
<evidence type="ECO:0000256" key="6">
    <source>
        <dbReference type="ARBA" id="ARBA00023136"/>
    </source>
</evidence>
<feature type="transmembrane region" description="Helical" evidence="7">
    <location>
        <begin position="64"/>
        <end position="87"/>
    </location>
</feature>